<dbReference type="EMBL" id="QZCE01000002">
    <property type="protein sequence ID" value="NEZ63880.1"/>
    <property type="molecule type" value="Genomic_DNA"/>
</dbReference>
<sequence>MAQINTTFNKLIKGAGLSFLGQVISTGLKYLTQVLLAWLMGAEVFGLYTLGIIIYQLGELFPRMGLETGAIRYVSIHHDQHDQRRLKGVLLQALGFPLISGLVFGAALFLVAEPVAQIVFGQPELVPALQAFAVALPFGASMTAGVFATTGFQTATYKVFIWEVLLPLLNLVLAIALFYMGWGLRGAAMAWTLALIVSLLATLSVLQRLCPVLFKQRPRPIFESKKLLAVSIPLSLGSFLWLIMLWTDILMLGYFRPPAEVGIYRAASQTALLMTLFTRSLVTIFTPMIANLYSSGKLEELDKLFCVASRWSFSLTLPLFLSVAVIGEDILKVFGQEFGIGWLPLIILAAGQLARAGPGGFSMHILSMSGHQNLKLMGDIVLAITNIGLNMFMIPRWGLMGAAVATGISILGVNLLRVLQVYSVLKIHGFQWGYLKVITAGGISLLCGIGINAGLAGWSTLTRVSCTLGIIVTLYTALVLTFGLESSDRTMLNQLQQKLGFSK</sequence>
<reference evidence="7 8" key="1">
    <citation type="journal article" date="2020" name="Microb. Ecol.">
        <title>Ecogenomics of the Marine Benthic Filamentous Cyanobacterium Adonisia.</title>
        <authorList>
            <person name="Walter J.M."/>
            <person name="Coutinho F.H."/>
            <person name="Leomil L."/>
            <person name="Hargreaves P.I."/>
            <person name="Campeao M.E."/>
            <person name="Vieira V.V."/>
            <person name="Silva B.S."/>
            <person name="Fistarol G.O."/>
            <person name="Salomon P.S."/>
            <person name="Sawabe T."/>
            <person name="Mino S."/>
            <person name="Hosokawa M."/>
            <person name="Miyashita H."/>
            <person name="Maruyama F."/>
            <person name="van Verk M.C."/>
            <person name="Dutilh B.E."/>
            <person name="Thompson C.C."/>
            <person name="Thompson F.L."/>
        </authorList>
    </citation>
    <scope>NUCLEOTIDE SEQUENCE [LARGE SCALE GENOMIC DNA]</scope>
    <source>
        <strain evidence="7 8">CCMR0082</strain>
    </source>
</reference>
<feature type="transmembrane region" description="Helical" evidence="6">
    <location>
        <begin position="188"/>
        <end position="206"/>
    </location>
</feature>
<evidence type="ECO:0000256" key="4">
    <source>
        <dbReference type="ARBA" id="ARBA00022989"/>
    </source>
</evidence>
<dbReference type="InterPro" id="IPR050833">
    <property type="entry name" value="Poly_Biosynth_Transport"/>
</dbReference>
<gene>
    <name evidence="7" type="ORF">D0962_13970</name>
</gene>
<feature type="transmembrane region" description="Helical" evidence="6">
    <location>
        <begin position="434"/>
        <end position="455"/>
    </location>
</feature>
<feature type="transmembrane region" description="Helical" evidence="6">
    <location>
        <begin position="89"/>
        <end position="111"/>
    </location>
</feature>
<feature type="transmembrane region" description="Helical" evidence="6">
    <location>
        <begin position="304"/>
        <end position="326"/>
    </location>
</feature>
<feature type="transmembrane region" description="Helical" evidence="6">
    <location>
        <begin position="400"/>
        <end position="422"/>
    </location>
</feature>
<evidence type="ECO:0000256" key="1">
    <source>
        <dbReference type="ARBA" id="ARBA00004651"/>
    </source>
</evidence>
<evidence type="ECO:0000313" key="8">
    <source>
        <dbReference type="Proteomes" id="UP000473574"/>
    </source>
</evidence>
<dbReference type="InterPro" id="IPR002797">
    <property type="entry name" value="Polysacc_synth"/>
</dbReference>
<dbReference type="AlphaFoldDB" id="A0A6M0S698"/>
<feature type="transmembrane region" description="Helical" evidence="6">
    <location>
        <begin position="35"/>
        <end position="55"/>
    </location>
</feature>
<feature type="transmembrane region" description="Helical" evidence="6">
    <location>
        <begin position="131"/>
        <end position="152"/>
    </location>
</feature>
<feature type="transmembrane region" description="Helical" evidence="6">
    <location>
        <begin position="461"/>
        <end position="484"/>
    </location>
</feature>
<feature type="transmembrane region" description="Helical" evidence="6">
    <location>
        <begin position="266"/>
        <end position="292"/>
    </location>
</feature>
<name>A0A6M0S698_9CYAN</name>
<dbReference type="PANTHER" id="PTHR30250:SF27">
    <property type="entry name" value="POLYSACCHARIDE BIOSYNTHESIS PROTEIN"/>
    <property type="match status" value="1"/>
</dbReference>
<keyword evidence="5 6" id="KW-0472">Membrane</keyword>
<organism evidence="7 8">
    <name type="scientific">Adonisia turfae CCMR0082</name>
    <dbReference type="NCBI Taxonomy" id="2304604"/>
    <lineage>
        <taxon>Bacteria</taxon>
        <taxon>Bacillati</taxon>
        <taxon>Cyanobacteriota</taxon>
        <taxon>Adonisia</taxon>
        <taxon>Adonisia turfae</taxon>
    </lineage>
</organism>
<proteinExistence type="predicted"/>
<evidence type="ECO:0000256" key="6">
    <source>
        <dbReference type="SAM" id="Phobius"/>
    </source>
</evidence>
<keyword evidence="4 6" id="KW-1133">Transmembrane helix</keyword>
<dbReference type="RefSeq" id="WP_163663735.1">
    <property type="nucleotide sequence ID" value="NZ_QZCE01000002.1"/>
</dbReference>
<comment type="subcellular location">
    <subcellularLocation>
        <location evidence="1">Cell membrane</location>
        <topology evidence="1">Multi-pass membrane protein</topology>
    </subcellularLocation>
</comment>
<feature type="transmembrane region" description="Helical" evidence="6">
    <location>
        <begin position="159"/>
        <end position="182"/>
    </location>
</feature>
<evidence type="ECO:0000256" key="5">
    <source>
        <dbReference type="ARBA" id="ARBA00023136"/>
    </source>
</evidence>
<evidence type="ECO:0000256" key="2">
    <source>
        <dbReference type="ARBA" id="ARBA00022475"/>
    </source>
</evidence>
<dbReference type="PANTHER" id="PTHR30250">
    <property type="entry name" value="PST FAMILY PREDICTED COLANIC ACID TRANSPORTER"/>
    <property type="match status" value="1"/>
</dbReference>
<comment type="caution">
    <text evidence="7">The sequence shown here is derived from an EMBL/GenBank/DDBJ whole genome shotgun (WGS) entry which is preliminary data.</text>
</comment>
<keyword evidence="3 6" id="KW-0812">Transmembrane</keyword>
<dbReference type="CDD" id="cd13128">
    <property type="entry name" value="MATE_Wzx_like"/>
    <property type="match status" value="1"/>
</dbReference>
<evidence type="ECO:0000313" key="7">
    <source>
        <dbReference type="EMBL" id="NEZ63880.1"/>
    </source>
</evidence>
<evidence type="ECO:0000256" key="3">
    <source>
        <dbReference type="ARBA" id="ARBA00022692"/>
    </source>
</evidence>
<protein>
    <submittedName>
        <fullName evidence="7">Flippase</fullName>
    </submittedName>
</protein>
<dbReference type="Pfam" id="PF01943">
    <property type="entry name" value="Polysacc_synt"/>
    <property type="match status" value="1"/>
</dbReference>
<feature type="transmembrane region" description="Helical" evidence="6">
    <location>
        <begin position="227"/>
        <end position="246"/>
    </location>
</feature>
<dbReference type="Proteomes" id="UP000473574">
    <property type="component" value="Unassembled WGS sequence"/>
</dbReference>
<dbReference type="GO" id="GO:0005886">
    <property type="term" value="C:plasma membrane"/>
    <property type="evidence" value="ECO:0007669"/>
    <property type="project" value="UniProtKB-SubCell"/>
</dbReference>
<keyword evidence="2" id="KW-1003">Cell membrane</keyword>
<accession>A0A6M0S698</accession>